<evidence type="ECO:0000313" key="2">
    <source>
        <dbReference type="Proteomes" id="UP001338309"/>
    </source>
</evidence>
<keyword evidence="2" id="KW-1185">Reference proteome</keyword>
<proteinExistence type="predicted"/>
<accession>A0ABQ6PVC3</accession>
<name>A0ABQ6PVC3_9BACT</name>
<dbReference type="EMBL" id="BTPD01000016">
    <property type="protein sequence ID" value="GMQ31260.1"/>
    <property type="molecule type" value="Genomic_DNA"/>
</dbReference>
<sequence length="62" mass="7618">MKIRYLTKDESNKIREEEFLALKPEERLMAFLELSRRVNRLFPSKLTFEERTKGNFILERKK</sequence>
<protein>
    <submittedName>
        <fullName evidence="1">Uncharacterized protein</fullName>
    </submittedName>
</protein>
<organism evidence="1 2">
    <name type="scientific">Algoriphagus confluentis</name>
    <dbReference type="NCBI Taxonomy" id="1697556"/>
    <lineage>
        <taxon>Bacteria</taxon>
        <taxon>Pseudomonadati</taxon>
        <taxon>Bacteroidota</taxon>
        <taxon>Cytophagia</taxon>
        <taxon>Cytophagales</taxon>
        <taxon>Cyclobacteriaceae</taxon>
        <taxon>Algoriphagus</taxon>
    </lineage>
</organism>
<dbReference type="RefSeq" id="WP_338226019.1">
    <property type="nucleotide sequence ID" value="NZ_BTPD01000016.1"/>
</dbReference>
<dbReference type="Proteomes" id="UP001338309">
    <property type="component" value="Unassembled WGS sequence"/>
</dbReference>
<evidence type="ECO:0000313" key="1">
    <source>
        <dbReference type="EMBL" id="GMQ31260.1"/>
    </source>
</evidence>
<gene>
    <name evidence="1" type="ORF">Aconfl_39040</name>
</gene>
<comment type="caution">
    <text evidence="1">The sequence shown here is derived from an EMBL/GenBank/DDBJ whole genome shotgun (WGS) entry which is preliminary data.</text>
</comment>
<reference evidence="1 2" key="1">
    <citation type="submission" date="2023-08" db="EMBL/GenBank/DDBJ databases">
        <title>Draft genome sequence of Algoriphagus confluentis.</title>
        <authorList>
            <person name="Takatani N."/>
            <person name="Hosokawa M."/>
            <person name="Sawabe T."/>
        </authorList>
    </citation>
    <scope>NUCLEOTIDE SEQUENCE [LARGE SCALE GENOMIC DNA]</scope>
    <source>
        <strain evidence="1 2">NBRC 111222</strain>
    </source>
</reference>